<keyword evidence="5" id="KW-1185">Reference proteome</keyword>
<protein>
    <submittedName>
        <fullName evidence="4">OLC1v1037579C1</fullName>
    </submittedName>
</protein>
<dbReference type="AlphaFoldDB" id="A0AAV1D0U9"/>
<dbReference type="EMBL" id="OX459120">
    <property type="protein sequence ID" value="CAI9100468.1"/>
    <property type="molecule type" value="Genomic_DNA"/>
</dbReference>
<feature type="compositionally biased region" description="Polar residues" evidence="3">
    <location>
        <begin position="34"/>
        <end position="46"/>
    </location>
</feature>
<sequence>MDPQEQIFDRDIKGLKKNGGLCDPLHVQWVIMEAQNNGSETESMESSIGEDSGENSAESSSSSELEEDASSSPTSSTSPASEYGPLYELSDLMNQLPIKRGLSKHYQGKSQSFTSLANAASLEDLAKKIGPYSQRMKSCKSYAGFDGRKYGPKATIAKKPSRPSSFSSFLGSKSNFVGSFRHPISLQKHY</sequence>
<feature type="region of interest" description="Disordered" evidence="3">
    <location>
        <begin position="33"/>
        <end position="86"/>
    </location>
</feature>
<organism evidence="4 5">
    <name type="scientific">Oldenlandia corymbosa var. corymbosa</name>
    <dbReference type="NCBI Taxonomy" id="529605"/>
    <lineage>
        <taxon>Eukaryota</taxon>
        <taxon>Viridiplantae</taxon>
        <taxon>Streptophyta</taxon>
        <taxon>Embryophyta</taxon>
        <taxon>Tracheophyta</taxon>
        <taxon>Spermatophyta</taxon>
        <taxon>Magnoliopsida</taxon>
        <taxon>eudicotyledons</taxon>
        <taxon>Gunneridae</taxon>
        <taxon>Pentapetalae</taxon>
        <taxon>asterids</taxon>
        <taxon>lamiids</taxon>
        <taxon>Gentianales</taxon>
        <taxon>Rubiaceae</taxon>
        <taxon>Rubioideae</taxon>
        <taxon>Spermacoceae</taxon>
        <taxon>Hedyotis-Oldenlandia complex</taxon>
        <taxon>Oldenlandia</taxon>
    </lineage>
</organism>
<gene>
    <name evidence="4" type="ORF">OLC1_LOCUS10294</name>
</gene>
<accession>A0AAV1D0U9</accession>
<feature type="compositionally biased region" description="Low complexity" evidence="3">
    <location>
        <begin position="54"/>
        <end position="63"/>
    </location>
</feature>
<dbReference type="Proteomes" id="UP001161247">
    <property type="component" value="Chromosome 3"/>
</dbReference>
<name>A0AAV1D0U9_OLDCO</name>
<evidence type="ECO:0000256" key="3">
    <source>
        <dbReference type="SAM" id="MobiDB-lite"/>
    </source>
</evidence>
<reference evidence="4" key="1">
    <citation type="submission" date="2023-03" db="EMBL/GenBank/DDBJ databases">
        <authorList>
            <person name="Julca I."/>
        </authorList>
    </citation>
    <scope>NUCLEOTIDE SEQUENCE</scope>
</reference>
<proteinExistence type="predicted"/>
<evidence type="ECO:0000256" key="2">
    <source>
        <dbReference type="ARBA" id="ARBA00023242"/>
    </source>
</evidence>
<dbReference type="GO" id="GO:0005634">
    <property type="term" value="C:nucleus"/>
    <property type="evidence" value="ECO:0007669"/>
    <property type="project" value="UniProtKB-SubCell"/>
</dbReference>
<dbReference type="GO" id="GO:0006950">
    <property type="term" value="P:response to stress"/>
    <property type="evidence" value="ECO:0007669"/>
    <property type="project" value="UniProtKB-ARBA"/>
</dbReference>
<comment type="subcellular location">
    <subcellularLocation>
        <location evidence="1">Nucleus</location>
    </subcellularLocation>
</comment>
<dbReference type="InterPro" id="IPR051992">
    <property type="entry name" value="OxStress_Response_Reg"/>
</dbReference>
<keyword evidence="2" id="KW-0539">Nucleus</keyword>
<evidence type="ECO:0000313" key="5">
    <source>
        <dbReference type="Proteomes" id="UP001161247"/>
    </source>
</evidence>
<dbReference type="PANTHER" id="PTHR33172">
    <property type="entry name" value="OS08G0516900 PROTEIN"/>
    <property type="match status" value="1"/>
</dbReference>
<evidence type="ECO:0000313" key="4">
    <source>
        <dbReference type="EMBL" id="CAI9100468.1"/>
    </source>
</evidence>
<feature type="compositionally biased region" description="Low complexity" evidence="3">
    <location>
        <begin position="70"/>
        <end position="81"/>
    </location>
</feature>
<dbReference type="PANTHER" id="PTHR33172:SF103">
    <property type="entry name" value="PROTEIN OXIDATIVE STRESS 3"/>
    <property type="match status" value="1"/>
</dbReference>
<evidence type="ECO:0000256" key="1">
    <source>
        <dbReference type="ARBA" id="ARBA00004123"/>
    </source>
</evidence>